<sequence>MFLIGYCSFNDSVNNSVKSSLCSLAIKSGKATLQKKSHFLFKIISHQLKHSNLTALSY</sequence>
<organism evidence="1">
    <name type="scientific">Anguilla anguilla</name>
    <name type="common">European freshwater eel</name>
    <name type="synonym">Muraena anguilla</name>
    <dbReference type="NCBI Taxonomy" id="7936"/>
    <lineage>
        <taxon>Eukaryota</taxon>
        <taxon>Metazoa</taxon>
        <taxon>Chordata</taxon>
        <taxon>Craniata</taxon>
        <taxon>Vertebrata</taxon>
        <taxon>Euteleostomi</taxon>
        <taxon>Actinopterygii</taxon>
        <taxon>Neopterygii</taxon>
        <taxon>Teleostei</taxon>
        <taxon>Anguilliformes</taxon>
        <taxon>Anguillidae</taxon>
        <taxon>Anguilla</taxon>
    </lineage>
</organism>
<proteinExistence type="predicted"/>
<protein>
    <submittedName>
        <fullName evidence="1">Uncharacterized protein</fullName>
    </submittedName>
</protein>
<accession>A0A0E9XJL3</accession>
<reference evidence="1" key="2">
    <citation type="journal article" date="2015" name="Fish Shellfish Immunol.">
        <title>Early steps in the European eel (Anguilla anguilla)-Vibrio vulnificus interaction in the gills: Role of the RtxA13 toxin.</title>
        <authorList>
            <person name="Callol A."/>
            <person name="Pajuelo D."/>
            <person name="Ebbesson L."/>
            <person name="Teles M."/>
            <person name="MacKenzie S."/>
            <person name="Amaro C."/>
        </authorList>
    </citation>
    <scope>NUCLEOTIDE SEQUENCE</scope>
</reference>
<name>A0A0E9XJL3_ANGAN</name>
<evidence type="ECO:0000313" key="1">
    <source>
        <dbReference type="EMBL" id="JAI02026.1"/>
    </source>
</evidence>
<dbReference type="EMBL" id="GBXM01006552">
    <property type="protein sequence ID" value="JAI02026.1"/>
    <property type="molecule type" value="Transcribed_RNA"/>
</dbReference>
<dbReference type="AlphaFoldDB" id="A0A0E9XJL3"/>
<reference evidence="1" key="1">
    <citation type="submission" date="2014-11" db="EMBL/GenBank/DDBJ databases">
        <authorList>
            <person name="Amaro Gonzalez C."/>
        </authorList>
    </citation>
    <scope>NUCLEOTIDE SEQUENCE</scope>
</reference>